<dbReference type="InterPro" id="IPR011992">
    <property type="entry name" value="EF-hand-dom_pair"/>
</dbReference>
<dbReference type="SMART" id="SM00174">
    <property type="entry name" value="RHO"/>
    <property type="match status" value="1"/>
</dbReference>
<dbReference type="SMART" id="SM00175">
    <property type="entry name" value="RAB"/>
    <property type="match status" value="1"/>
</dbReference>
<dbReference type="FunFam" id="3.40.50.300:FF:001348">
    <property type="entry name" value="Ras and EF-hand domain-containing protein"/>
    <property type="match status" value="1"/>
</dbReference>
<evidence type="ECO:0000256" key="11">
    <source>
        <dbReference type="ARBA" id="ARBA00065295"/>
    </source>
</evidence>
<keyword evidence="3" id="KW-0963">Cytoplasm</keyword>
<feature type="compositionally biased region" description="Polar residues" evidence="13">
    <location>
        <begin position="388"/>
        <end position="400"/>
    </location>
</feature>
<evidence type="ECO:0000256" key="6">
    <source>
        <dbReference type="ARBA" id="ARBA00022741"/>
    </source>
</evidence>
<reference evidence="15" key="3">
    <citation type="submission" date="2025-09" db="UniProtKB">
        <authorList>
            <consortium name="Ensembl"/>
        </authorList>
    </citation>
    <scope>IDENTIFICATION</scope>
    <source>
        <strain evidence="15">Boxer</strain>
    </source>
</reference>
<dbReference type="InterPro" id="IPR050227">
    <property type="entry name" value="Rab"/>
</dbReference>
<comment type="subunit">
    <text evidence="11">Homodimer. Interacts with the dynein-dynactin complex.</text>
</comment>
<dbReference type="FunFam" id="1.10.238.10:FF:000217">
    <property type="entry name" value="RAS and EF-hand domain containing"/>
    <property type="match status" value="1"/>
</dbReference>
<dbReference type="InterPro" id="IPR002048">
    <property type="entry name" value="EF_hand_dom"/>
</dbReference>
<feature type="compositionally biased region" description="Acidic residues" evidence="13">
    <location>
        <begin position="104"/>
        <end position="123"/>
    </location>
</feature>
<dbReference type="SMART" id="SM00173">
    <property type="entry name" value="RAS"/>
    <property type="match status" value="1"/>
</dbReference>
<protein>
    <submittedName>
        <fullName evidence="15">RAS and EF-hand domain containing</fullName>
    </submittedName>
</protein>
<sequence length="706" mass="79048">MEAGGEREELAHLRSVFAACDANRSGRLEREEFGALCAELRVRPADAEAVFQRLDADRDGAITFQEFARGFRGARRGGRPPAGAPRRPAPAPAPAPCSASAAPDPEDGGEDEGEEGEGEGEGDGDARAAAWGRASPGQAWRDFQERLGDEAKFIPRKEQVSTLYLNINLVEPRLIQPYEHVIRNFIREIKLQSTEMENLAIAVKRAQDKAAMQLSELEEEMDQRIQAVEHKTRKDEKRKAEEALSDLRRQYETEVGDLQVTIKKLRKLEEQSKRISQKEDVAALKKQIYDLSMENQKVKKDLLEAQTSIAFLQSELDALKSDYADQSLNSERDLEIIREYTEDRNSLERQIEILQTANRKLHDSNDGLRTALENSYSKFNRSLRINNISPGNTISRSSPKFNGHSPQPLGYDRSSHSSYMDEDCDSLALCDPMQRMNCEVDSLPESCFDSGLSTLRDYNEYDSEVEYKHQRGLRRSHGTQESFGGDASDIDTDMVDGTHKSSSSQKAYKIVLAGDAAVGKSSFLMRLCKNEFRGNTSATLGVDFQMKTLIVDGERTVLQLWDTAGQERFRSIAKSYFRRADGVLLLYDVTCEKSFLNVREWVDMIEDAIQESIPIMLVGNKADLRDAATAEEQKCVPGYLGEKLAMTYGALFCETSAKDGSNIVEAVLHLAREVKKRTDEDDSKSITNLTGTSSRKSTQMKNCCSS</sequence>
<dbReference type="PROSITE" id="PS51419">
    <property type="entry name" value="RAB"/>
    <property type="match status" value="1"/>
</dbReference>
<dbReference type="SUPFAM" id="SSF47473">
    <property type="entry name" value="EF-hand"/>
    <property type="match status" value="1"/>
</dbReference>
<comment type="function">
    <text evidence="10">Binds predominantly GDP, and also GTP. Acts as a dynein adapter protein that activates dynein-mediated transport and dynein-dynactin motility on microtubules.</text>
</comment>
<feature type="domain" description="EF-hand" evidence="14">
    <location>
        <begin position="42"/>
        <end position="77"/>
    </location>
</feature>
<feature type="region of interest" description="Disordered" evidence="13">
    <location>
        <begin position="469"/>
        <end position="491"/>
    </location>
</feature>
<evidence type="ECO:0000256" key="8">
    <source>
        <dbReference type="ARBA" id="ARBA00023054"/>
    </source>
</evidence>
<dbReference type="Ensembl" id="ENSCAFT00845012106.1">
    <property type="protein sequence ID" value="ENSCAFP00845009455.1"/>
    <property type="gene ID" value="ENSCAFG00845006700.1"/>
</dbReference>
<dbReference type="Gene3D" id="1.10.287.1490">
    <property type="match status" value="1"/>
</dbReference>
<dbReference type="InterPro" id="IPR018247">
    <property type="entry name" value="EF_Hand_1_Ca_BS"/>
</dbReference>
<dbReference type="NCBIfam" id="TIGR00231">
    <property type="entry name" value="small_GTP"/>
    <property type="match status" value="1"/>
</dbReference>
<name>A0A8I3RV08_CANLF</name>
<evidence type="ECO:0000313" key="16">
    <source>
        <dbReference type="Proteomes" id="UP000805418"/>
    </source>
</evidence>
<reference evidence="15" key="1">
    <citation type="submission" date="2020-03" db="EMBL/GenBank/DDBJ databases">
        <title>Long-read based genome assembly of a Labrador retriever dog.</title>
        <authorList>
            <person name="Eory L."/>
            <person name="Zhang W."/>
            <person name="Schoenebeck J."/>
        </authorList>
    </citation>
    <scope>NUCLEOTIDE SEQUENCE [LARGE SCALE GENOMIC DNA]</scope>
    <source>
        <strain evidence="15">Labrador retriever</strain>
    </source>
</reference>
<dbReference type="PROSITE" id="PS51420">
    <property type="entry name" value="RHO"/>
    <property type="match status" value="1"/>
</dbReference>
<dbReference type="PROSITE" id="PS50222">
    <property type="entry name" value="EF_HAND_2"/>
    <property type="match status" value="1"/>
</dbReference>
<dbReference type="Pfam" id="PF13499">
    <property type="entry name" value="EF-hand_7"/>
    <property type="match status" value="1"/>
</dbReference>
<evidence type="ECO:0000256" key="4">
    <source>
        <dbReference type="ARBA" id="ARBA00022553"/>
    </source>
</evidence>
<dbReference type="PROSITE" id="PS51421">
    <property type="entry name" value="RAS"/>
    <property type="match status" value="1"/>
</dbReference>
<reference evidence="15" key="2">
    <citation type="submission" date="2025-08" db="UniProtKB">
        <authorList>
            <consortium name="Ensembl"/>
        </authorList>
    </citation>
    <scope>IDENTIFICATION</scope>
    <source>
        <strain evidence="15">Boxer</strain>
    </source>
</reference>
<dbReference type="PROSITE" id="PS00018">
    <property type="entry name" value="EF_HAND_1"/>
    <property type="match status" value="1"/>
</dbReference>
<dbReference type="SMART" id="SM00176">
    <property type="entry name" value="RAN"/>
    <property type="match status" value="1"/>
</dbReference>
<feature type="compositionally biased region" description="Polar residues" evidence="13">
    <location>
        <begin position="685"/>
        <end position="706"/>
    </location>
</feature>
<keyword evidence="5" id="KW-0479">Metal-binding</keyword>
<evidence type="ECO:0000256" key="5">
    <source>
        <dbReference type="ARBA" id="ARBA00022723"/>
    </source>
</evidence>
<evidence type="ECO:0000256" key="1">
    <source>
        <dbReference type="ARBA" id="ARBA00004556"/>
    </source>
</evidence>
<evidence type="ECO:0000256" key="12">
    <source>
        <dbReference type="SAM" id="Coils"/>
    </source>
</evidence>
<dbReference type="GeneTree" id="ENSGT00940000159488"/>
<evidence type="ECO:0000256" key="13">
    <source>
        <dbReference type="SAM" id="MobiDB-lite"/>
    </source>
</evidence>
<dbReference type="FunFam" id="1.10.287.1490:FF:000019">
    <property type="entry name" value="RAS and EF-hand domain containing"/>
    <property type="match status" value="1"/>
</dbReference>
<keyword evidence="7" id="KW-0106">Calcium</keyword>
<dbReference type="PANTHER" id="PTHR47977">
    <property type="entry name" value="RAS-RELATED PROTEIN RAB"/>
    <property type="match status" value="1"/>
</dbReference>
<dbReference type="PRINTS" id="PR00449">
    <property type="entry name" value="RASTRNSFRMNG"/>
</dbReference>
<dbReference type="SUPFAM" id="SSF52540">
    <property type="entry name" value="P-loop containing nucleoside triphosphate hydrolases"/>
    <property type="match status" value="1"/>
</dbReference>
<accession>A0A8I3RV08</accession>
<feature type="coiled-coil region" evidence="12">
    <location>
        <begin position="189"/>
        <end position="364"/>
    </location>
</feature>
<dbReference type="AlphaFoldDB" id="A0A8I3RV08"/>
<evidence type="ECO:0000256" key="7">
    <source>
        <dbReference type="ARBA" id="ARBA00022837"/>
    </source>
</evidence>
<feature type="region of interest" description="Disordered" evidence="13">
    <location>
        <begin position="388"/>
        <end position="417"/>
    </location>
</feature>
<comment type="subcellular location">
    <subcellularLocation>
        <location evidence="1">Cytoplasm</location>
        <location evidence="1">Perinuclear region</location>
    </subcellularLocation>
</comment>
<keyword evidence="8 12" id="KW-0175">Coiled coil</keyword>
<organism evidence="15 16">
    <name type="scientific">Canis lupus familiaris</name>
    <name type="common">Dog</name>
    <name type="synonym">Canis familiaris</name>
    <dbReference type="NCBI Taxonomy" id="9615"/>
    <lineage>
        <taxon>Eukaryota</taxon>
        <taxon>Metazoa</taxon>
        <taxon>Chordata</taxon>
        <taxon>Craniata</taxon>
        <taxon>Vertebrata</taxon>
        <taxon>Euteleostomi</taxon>
        <taxon>Mammalia</taxon>
        <taxon>Eutheria</taxon>
        <taxon>Laurasiatheria</taxon>
        <taxon>Carnivora</taxon>
        <taxon>Caniformia</taxon>
        <taxon>Canidae</taxon>
        <taxon>Canis</taxon>
    </lineage>
</organism>
<dbReference type="InterPro" id="IPR027417">
    <property type="entry name" value="P-loop_NTPase"/>
</dbReference>
<evidence type="ECO:0000256" key="3">
    <source>
        <dbReference type="ARBA" id="ARBA00022490"/>
    </source>
</evidence>
<feature type="region of interest" description="Disordered" evidence="13">
    <location>
        <begin position="679"/>
        <end position="706"/>
    </location>
</feature>
<dbReference type="Proteomes" id="UP000805418">
    <property type="component" value="Chromosome 1"/>
</dbReference>
<dbReference type="SMART" id="SM00177">
    <property type="entry name" value="ARF"/>
    <property type="match status" value="1"/>
</dbReference>
<dbReference type="CDD" id="cd00051">
    <property type="entry name" value="EFh"/>
    <property type="match status" value="1"/>
</dbReference>
<gene>
    <name evidence="15" type="primary">RASEF</name>
</gene>
<evidence type="ECO:0000256" key="2">
    <source>
        <dbReference type="ARBA" id="ARBA00006270"/>
    </source>
</evidence>
<dbReference type="Pfam" id="PF00071">
    <property type="entry name" value="Ras"/>
    <property type="match status" value="1"/>
</dbReference>
<dbReference type="GO" id="GO:0005509">
    <property type="term" value="F:calcium ion binding"/>
    <property type="evidence" value="ECO:0007669"/>
    <property type="project" value="InterPro"/>
</dbReference>
<evidence type="ECO:0000259" key="14">
    <source>
        <dbReference type="PROSITE" id="PS50222"/>
    </source>
</evidence>
<keyword evidence="9" id="KW-0342">GTP-binding</keyword>
<dbReference type="SMART" id="SM00054">
    <property type="entry name" value="EFh"/>
    <property type="match status" value="2"/>
</dbReference>
<dbReference type="InterPro" id="IPR005225">
    <property type="entry name" value="Small_GTP-bd"/>
</dbReference>
<keyword evidence="4" id="KW-0597">Phosphoprotein</keyword>
<dbReference type="Gene3D" id="3.40.50.300">
    <property type="entry name" value="P-loop containing nucleotide triphosphate hydrolases"/>
    <property type="match status" value="1"/>
</dbReference>
<evidence type="ECO:0000313" key="15">
    <source>
        <dbReference type="Ensembl" id="ENSCAFP00845009455.1"/>
    </source>
</evidence>
<dbReference type="GO" id="GO:0003924">
    <property type="term" value="F:GTPase activity"/>
    <property type="evidence" value="ECO:0007669"/>
    <property type="project" value="InterPro"/>
</dbReference>
<dbReference type="GO" id="GO:0005525">
    <property type="term" value="F:GTP binding"/>
    <property type="evidence" value="ECO:0007669"/>
    <property type="project" value="UniProtKB-KW"/>
</dbReference>
<dbReference type="GO" id="GO:0048471">
    <property type="term" value="C:perinuclear region of cytoplasm"/>
    <property type="evidence" value="ECO:0007669"/>
    <property type="project" value="UniProtKB-SubCell"/>
</dbReference>
<dbReference type="InterPro" id="IPR001806">
    <property type="entry name" value="Small_GTPase"/>
</dbReference>
<dbReference type="Gene3D" id="1.10.238.10">
    <property type="entry name" value="EF-hand"/>
    <property type="match status" value="1"/>
</dbReference>
<feature type="region of interest" description="Disordered" evidence="13">
    <location>
        <begin position="71"/>
        <end position="137"/>
    </location>
</feature>
<keyword evidence="6" id="KW-0547">Nucleotide-binding</keyword>
<comment type="similarity">
    <text evidence="2">Belongs to the small GTPase superfamily. Rab family.</text>
</comment>
<dbReference type="CDD" id="cd00154">
    <property type="entry name" value="Rab"/>
    <property type="match status" value="1"/>
</dbReference>
<proteinExistence type="inferred from homology"/>
<evidence type="ECO:0000256" key="10">
    <source>
        <dbReference type="ARBA" id="ARBA00058499"/>
    </source>
</evidence>
<dbReference type="OrthoDB" id="9879408at2759"/>
<evidence type="ECO:0000256" key="9">
    <source>
        <dbReference type="ARBA" id="ARBA00023134"/>
    </source>
</evidence>
<keyword evidence="16" id="KW-1185">Reference proteome</keyword>